<comment type="caution">
    <text evidence="2">The sequence shown here is derived from an EMBL/GenBank/DDBJ whole genome shotgun (WGS) entry which is preliminary data.</text>
</comment>
<keyword evidence="3" id="KW-1185">Reference proteome</keyword>
<sequence>MTTQTVDTDTMLVKNIIGAIDEDGVREERHPPSESSSLWRLNFVLRVWKEVDGHNYEENLRIQKDLNKEDFDALFEKLRDKDLVYITVRFLDYQTAELIALNETINDEELSKKFFEDDIKPQIIHHPQWGAFVFNNVVKWFEGHASWMDQKVTLYVDATDEDSFSYLLDQNQPLFAEQSQWMERILAFTVAKLLPLKNDSWLHEDQDPLTPQEFIDKLELETILLDKDGSFYFTFNDHDLFWGHTISTLGSLEQGITDSSI</sequence>
<evidence type="ECO:0000259" key="1">
    <source>
        <dbReference type="Pfam" id="PF10020"/>
    </source>
</evidence>
<accession>A0ABT6Q083</accession>
<evidence type="ECO:0000313" key="2">
    <source>
        <dbReference type="EMBL" id="MDI2090510.1"/>
    </source>
</evidence>
<organism evidence="2 3">
    <name type="scientific">Commensalibacter oyaizuii</name>
    <dbReference type="NCBI Taxonomy" id="3043873"/>
    <lineage>
        <taxon>Bacteria</taxon>
        <taxon>Pseudomonadati</taxon>
        <taxon>Pseudomonadota</taxon>
        <taxon>Alphaproteobacteria</taxon>
        <taxon>Acetobacterales</taxon>
        <taxon>Acetobacteraceae</taxon>
    </lineage>
</organism>
<name>A0ABT6Q083_9PROT</name>
<protein>
    <submittedName>
        <fullName evidence="2">DUF2262 domain-containing protein</fullName>
    </submittedName>
</protein>
<reference evidence="2" key="1">
    <citation type="submission" date="2023-05" db="EMBL/GenBank/DDBJ databases">
        <title>Whole genome sequence of Commensalibacter sp.</title>
        <authorList>
            <person name="Charoenyingcharoen P."/>
            <person name="Yukphan P."/>
        </authorList>
    </citation>
    <scope>NUCLEOTIDE SEQUENCE</scope>
    <source>
        <strain evidence="2">TBRC 16381</strain>
    </source>
</reference>
<dbReference type="EMBL" id="JASBAO010000001">
    <property type="protein sequence ID" value="MDI2090510.1"/>
    <property type="molecule type" value="Genomic_DNA"/>
</dbReference>
<feature type="domain" description="DUF2262" evidence="1">
    <location>
        <begin position="127"/>
        <end position="261"/>
    </location>
</feature>
<gene>
    <name evidence="2" type="ORF">QJV27_03805</name>
</gene>
<dbReference type="InterPro" id="IPR019260">
    <property type="entry name" value="DUF2262"/>
</dbReference>
<evidence type="ECO:0000313" key="3">
    <source>
        <dbReference type="Proteomes" id="UP001431634"/>
    </source>
</evidence>
<dbReference type="RefSeq" id="WP_281447646.1">
    <property type="nucleotide sequence ID" value="NZ_JASBAO010000001.1"/>
</dbReference>
<dbReference type="Proteomes" id="UP001431634">
    <property type="component" value="Unassembled WGS sequence"/>
</dbReference>
<dbReference type="Pfam" id="PF10020">
    <property type="entry name" value="DUF2262"/>
    <property type="match status" value="1"/>
</dbReference>
<proteinExistence type="predicted"/>